<dbReference type="OrthoDB" id="4732390at2759"/>
<dbReference type="GeneID" id="70131223"/>
<accession>A0A9P8UUV7</accession>
<sequence length="233" mass="25624">MPKSANRNKDYARGVSNRKKGLFKKANTFYKFYGGEIGVYIKHKGRVDTYESVSGIFQAMPSRIHRTVGPDDFDTVADRHFTPESKADMDNESTASSTCTESTALSTCTESPQSSSCGEEGMSRESSFTVMPEDRLGVSEMSEMSEMLFPLDETNLLRFEQNEQSISEIGQTCVFPSSLVTTPTRKASSDRGSACSPQVQGAYKSQSRIFCPTPMSARTAKALLDLAGKCFEN</sequence>
<organism evidence="2 3">
    <name type="scientific">Truncatella angustata</name>
    <dbReference type="NCBI Taxonomy" id="152316"/>
    <lineage>
        <taxon>Eukaryota</taxon>
        <taxon>Fungi</taxon>
        <taxon>Dikarya</taxon>
        <taxon>Ascomycota</taxon>
        <taxon>Pezizomycotina</taxon>
        <taxon>Sordariomycetes</taxon>
        <taxon>Xylariomycetidae</taxon>
        <taxon>Amphisphaeriales</taxon>
        <taxon>Sporocadaceae</taxon>
        <taxon>Truncatella</taxon>
    </lineage>
</organism>
<evidence type="ECO:0000313" key="2">
    <source>
        <dbReference type="EMBL" id="KAH6658621.1"/>
    </source>
</evidence>
<name>A0A9P8UUV7_9PEZI</name>
<evidence type="ECO:0000313" key="3">
    <source>
        <dbReference type="Proteomes" id="UP000758603"/>
    </source>
</evidence>
<evidence type="ECO:0008006" key="4">
    <source>
        <dbReference type="Google" id="ProtNLM"/>
    </source>
</evidence>
<gene>
    <name evidence="2" type="ORF">BKA67DRAFT_558572</name>
</gene>
<dbReference type="Proteomes" id="UP000758603">
    <property type="component" value="Unassembled WGS sequence"/>
</dbReference>
<keyword evidence="3" id="KW-1185">Reference proteome</keyword>
<feature type="region of interest" description="Disordered" evidence="1">
    <location>
        <begin position="82"/>
        <end position="130"/>
    </location>
</feature>
<reference evidence="2" key="1">
    <citation type="journal article" date="2021" name="Nat. Commun.">
        <title>Genetic determinants of endophytism in the Arabidopsis root mycobiome.</title>
        <authorList>
            <person name="Mesny F."/>
            <person name="Miyauchi S."/>
            <person name="Thiergart T."/>
            <person name="Pickel B."/>
            <person name="Atanasova L."/>
            <person name="Karlsson M."/>
            <person name="Huettel B."/>
            <person name="Barry K.W."/>
            <person name="Haridas S."/>
            <person name="Chen C."/>
            <person name="Bauer D."/>
            <person name="Andreopoulos W."/>
            <person name="Pangilinan J."/>
            <person name="LaButti K."/>
            <person name="Riley R."/>
            <person name="Lipzen A."/>
            <person name="Clum A."/>
            <person name="Drula E."/>
            <person name="Henrissat B."/>
            <person name="Kohler A."/>
            <person name="Grigoriev I.V."/>
            <person name="Martin F.M."/>
            <person name="Hacquard S."/>
        </authorList>
    </citation>
    <scope>NUCLEOTIDE SEQUENCE</scope>
    <source>
        <strain evidence="2">MPI-SDFR-AT-0073</strain>
    </source>
</reference>
<dbReference type="RefSeq" id="XP_045962855.1">
    <property type="nucleotide sequence ID" value="XM_046102331.1"/>
</dbReference>
<comment type="caution">
    <text evidence="2">The sequence shown here is derived from an EMBL/GenBank/DDBJ whole genome shotgun (WGS) entry which is preliminary data.</text>
</comment>
<protein>
    <recommendedName>
        <fullName evidence="4">MADS-box domain-containing protein</fullName>
    </recommendedName>
</protein>
<dbReference type="EMBL" id="JAGPXC010000002">
    <property type="protein sequence ID" value="KAH6658621.1"/>
    <property type="molecule type" value="Genomic_DNA"/>
</dbReference>
<feature type="compositionally biased region" description="Low complexity" evidence="1">
    <location>
        <begin position="92"/>
        <end position="111"/>
    </location>
</feature>
<proteinExistence type="predicted"/>
<evidence type="ECO:0000256" key="1">
    <source>
        <dbReference type="SAM" id="MobiDB-lite"/>
    </source>
</evidence>
<dbReference type="AlphaFoldDB" id="A0A9P8UUV7"/>